<keyword evidence="4" id="KW-0804">Transcription</keyword>
<dbReference type="InterPro" id="IPR044808">
    <property type="entry name" value="ERF_plant"/>
</dbReference>
<dbReference type="PROSITE" id="PS51032">
    <property type="entry name" value="AP2_ERF"/>
    <property type="match status" value="1"/>
</dbReference>
<evidence type="ECO:0000256" key="1">
    <source>
        <dbReference type="ARBA" id="ARBA00004123"/>
    </source>
</evidence>
<dbReference type="InterPro" id="IPR001471">
    <property type="entry name" value="AP2/ERF_dom"/>
</dbReference>
<organism evidence="7 8">
    <name type="scientific">Cucurbita argyrosperma subsp. sororia</name>
    <dbReference type="NCBI Taxonomy" id="37648"/>
    <lineage>
        <taxon>Eukaryota</taxon>
        <taxon>Viridiplantae</taxon>
        <taxon>Streptophyta</taxon>
        <taxon>Embryophyta</taxon>
        <taxon>Tracheophyta</taxon>
        <taxon>Spermatophyta</taxon>
        <taxon>Magnoliopsida</taxon>
        <taxon>eudicotyledons</taxon>
        <taxon>Gunneridae</taxon>
        <taxon>Pentapetalae</taxon>
        <taxon>rosids</taxon>
        <taxon>fabids</taxon>
        <taxon>Cucurbitales</taxon>
        <taxon>Cucurbitaceae</taxon>
        <taxon>Cucurbiteae</taxon>
        <taxon>Cucurbita</taxon>
    </lineage>
</organism>
<keyword evidence="3" id="KW-0238">DNA-binding</keyword>
<evidence type="ECO:0000313" key="8">
    <source>
        <dbReference type="Proteomes" id="UP000685013"/>
    </source>
</evidence>
<dbReference type="CDD" id="cd00018">
    <property type="entry name" value="AP2"/>
    <property type="match status" value="1"/>
</dbReference>
<dbReference type="GO" id="GO:0003677">
    <property type="term" value="F:DNA binding"/>
    <property type="evidence" value="ECO:0007669"/>
    <property type="project" value="UniProtKB-KW"/>
</dbReference>
<dbReference type="Proteomes" id="UP000685013">
    <property type="component" value="Chromosome 11"/>
</dbReference>
<comment type="subcellular location">
    <subcellularLocation>
        <location evidence="1">Nucleus</location>
    </subcellularLocation>
</comment>
<evidence type="ECO:0000256" key="5">
    <source>
        <dbReference type="ARBA" id="ARBA00023242"/>
    </source>
</evidence>
<dbReference type="EMBL" id="JAGKQH010000011">
    <property type="protein sequence ID" value="KAG6588657.1"/>
    <property type="molecule type" value="Genomic_DNA"/>
</dbReference>
<keyword evidence="2" id="KW-0805">Transcription regulation</keyword>
<feature type="domain" description="AP2/ERF" evidence="6">
    <location>
        <begin position="116"/>
        <end position="173"/>
    </location>
</feature>
<name>A0AAV6MVR4_9ROSI</name>
<evidence type="ECO:0000259" key="6">
    <source>
        <dbReference type="PROSITE" id="PS51032"/>
    </source>
</evidence>
<evidence type="ECO:0000256" key="3">
    <source>
        <dbReference type="ARBA" id="ARBA00023125"/>
    </source>
</evidence>
<accession>A0AAV6MVR4</accession>
<evidence type="ECO:0000256" key="2">
    <source>
        <dbReference type="ARBA" id="ARBA00023015"/>
    </source>
</evidence>
<keyword evidence="5" id="KW-0539">Nucleus</keyword>
<evidence type="ECO:0000313" key="7">
    <source>
        <dbReference type="EMBL" id="KAG6588657.1"/>
    </source>
</evidence>
<evidence type="ECO:0000256" key="4">
    <source>
        <dbReference type="ARBA" id="ARBA00023163"/>
    </source>
</evidence>
<dbReference type="GO" id="GO:0003700">
    <property type="term" value="F:DNA-binding transcription factor activity"/>
    <property type="evidence" value="ECO:0007669"/>
    <property type="project" value="InterPro"/>
</dbReference>
<comment type="caution">
    <text evidence="7">The sequence shown here is derived from an EMBL/GenBank/DDBJ whole genome shotgun (WGS) entry which is preliminary data.</text>
</comment>
<dbReference type="SMART" id="SM00380">
    <property type="entry name" value="AP2"/>
    <property type="match status" value="1"/>
</dbReference>
<reference evidence="7 8" key="1">
    <citation type="journal article" date="2021" name="Hortic Res">
        <title>The domestication of Cucurbita argyrosperma as revealed by the genome of its wild relative.</title>
        <authorList>
            <person name="Barrera-Redondo J."/>
            <person name="Sanchez-de la Vega G."/>
            <person name="Aguirre-Liguori J.A."/>
            <person name="Castellanos-Morales G."/>
            <person name="Gutierrez-Guerrero Y.T."/>
            <person name="Aguirre-Dugua X."/>
            <person name="Aguirre-Planter E."/>
            <person name="Tenaillon M.I."/>
            <person name="Lira-Saade R."/>
            <person name="Eguiarte L.E."/>
        </authorList>
    </citation>
    <scope>NUCLEOTIDE SEQUENCE [LARGE SCALE GENOMIC DNA]</scope>
    <source>
        <strain evidence="7">JBR-2021</strain>
    </source>
</reference>
<protein>
    <submittedName>
        <fullName evidence="7">Ethylene-responsive transcription factor</fullName>
    </submittedName>
</protein>
<dbReference type="PANTHER" id="PTHR31190">
    <property type="entry name" value="DNA-BINDING DOMAIN"/>
    <property type="match status" value="1"/>
</dbReference>
<dbReference type="AlphaFoldDB" id="A0AAV6MVR4"/>
<dbReference type="PANTHER" id="PTHR31190:SF181">
    <property type="entry name" value="OS02G0764700 PROTEIN"/>
    <property type="match status" value="1"/>
</dbReference>
<keyword evidence="8" id="KW-1185">Reference proteome</keyword>
<dbReference type="GO" id="GO:0009873">
    <property type="term" value="P:ethylene-activated signaling pathway"/>
    <property type="evidence" value="ECO:0007669"/>
    <property type="project" value="InterPro"/>
</dbReference>
<dbReference type="FunFam" id="3.30.730.10:FF:000001">
    <property type="entry name" value="Ethylene-responsive transcription factor 2"/>
    <property type="match status" value="1"/>
</dbReference>
<gene>
    <name evidence="7" type="primary">ERF109</name>
    <name evidence="7" type="ORF">SDJN03_17222</name>
</gene>
<dbReference type="GO" id="GO:0005634">
    <property type="term" value="C:nucleus"/>
    <property type="evidence" value="ECO:0007669"/>
    <property type="project" value="UniProtKB-SubCell"/>
</dbReference>
<proteinExistence type="predicted"/>
<dbReference type="Pfam" id="PF00847">
    <property type="entry name" value="AP2"/>
    <property type="match status" value="1"/>
</dbReference>
<feature type="non-terminal residue" evidence="7">
    <location>
        <position position="1"/>
    </location>
</feature>
<sequence length="263" mass="28689">MLMASHHHSAAFPRLTDEQEGLVIVDALTQVVSGAAAAGLEFRHDHFLRLLHPPSTNTTTTIFPPSSDFDTCHICRISGCLGCNFFSTPSSHQPTTTTTTDKNNNSGRRVRRLKKNYRGVRQRPWGKWAAEIRDPKRAARVWLGTFNTAEEAARAYDEAAIKFRGPRARLNFPSSDNSLMTFNYSPPAASTTTSTSATVTAAPATAAAAAATSNFNPNEAAVAPRTPSSMMEIQNNVVLAEIFEDDDDIKSLIMDFAGQSRSR</sequence>